<keyword evidence="2" id="KW-1185">Reference proteome</keyword>
<name>A0ABQ9YAJ9_9EUKA</name>
<sequence>MPPDDPTLIVAQAYVEVRQDKEIIKDLWTDDMKDLGFSGIDDESLAFFLLHIVHLKHGNQEFEGEPMDYTIIDKMNHYEAFPALRTGPFQEEEGTNLIRGHFRAEQNCHLVSFKDGYFHDDMMVFVHYSDEFGLHCMTSPNSTQYREILANPNVSILLEQRETVSQVIIDAVATPCACIETKKKLFHDRLPTRGIATPESPEYGLILFMPRVVSLHAVSDPTPKELYFPPTKYDKDIALIAKAAATHRQCYFATVSEENEVHMRMLGATYCHPTLGPYVVSRYTLRKNKEIAANPSFAIGLYDHVTTDEYVIEGHAYQLHNRMIGHTIFNDDMKLVGFTTPDDELLTIIRLVPTKTECINVMKAYGPA</sequence>
<dbReference type="SUPFAM" id="SSF50475">
    <property type="entry name" value="FMN-binding split barrel"/>
    <property type="match status" value="2"/>
</dbReference>
<reference evidence="1 2" key="1">
    <citation type="journal article" date="2022" name="bioRxiv">
        <title>Genomics of Preaxostyla Flagellates Illuminates Evolutionary Transitions and the Path Towards Mitochondrial Loss.</title>
        <authorList>
            <person name="Novak L.V.F."/>
            <person name="Treitli S.C."/>
            <person name="Pyrih J."/>
            <person name="Halakuc P."/>
            <person name="Pipaliya S.V."/>
            <person name="Vacek V."/>
            <person name="Brzon O."/>
            <person name="Soukal P."/>
            <person name="Eme L."/>
            <person name="Dacks J.B."/>
            <person name="Karnkowska A."/>
            <person name="Elias M."/>
            <person name="Hampl V."/>
        </authorList>
    </citation>
    <scope>NUCLEOTIDE SEQUENCE [LARGE SCALE GENOMIC DNA]</scope>
    <source>
        <strain evidence="1">NAU3</strain>
        <tissue evidence="1">Gut</tissue>
    </source>
</reference>
<organism evidence="1 2">
    <name type="scientific">Blattamonas nauphoetae</name>
    <dbReference type="NCBI Taxonomy" id="2049346"/>
    <lineage>
        <taxon>Eukaryota</taxon>
        <taxon>Metamonada</taxon>
        <taxon>Preaxostyla</taxon>
        <taxon>Oxymonadida</taxon>
        <taxon>Blattamonas</taxon>
    </lineage>
</organism>
<evidence type="ECO:0000313" key="2">
    <source>
        <dbReference type="Proteomes" id="UP001281761"/>
    </source>
</evidence>
<gene>
    <name evidence="1" type="ORF">BLNAU_4351</name>
</gene>
<evidence type="ECO:0000313" key="1">
    <source>
        <dbReference type="EMBL" id="KAK2960696.1"/>
    </source>
</evidence>
<protein>
    <recommendedName>
        <fullName evidence="3">Pyridoxamine 5'-phosphate oxidase putative domain-containing protein</fullName>
    </recommendedName>
</protein>
<comment type="caution">
    <text evidence="1">The sequence shown here is derived from an EMBL/GenBank/DDBJ whole genome shotgun (WGS) entry which is preliminary data.</text>
</comment>
<accession>A0ABQ9YAJ9</accession>
<dbReference type="Proteomes" id="UP001281761">
    <property type="component" value="Unassembled WGS sequence"/>
</dbReference>
<dbReference type="InterPro" id="IPR012349">
    <property type="entry name" value="Split_barrel_FMN-bd"/>
</dbReference>
<dbReference type="Gene3D" id="2.30.110.10">
    <property type="entry name" value="Electron Transport, Fmn-binding Protein, Chain A"/>
    <property type="match status" value="2"/>
</dbReference>
<proteinExistence type="predicted"/>
<evidence type="ECO:0008006" key="3">
    <source>
        <dbReference type="Google" id="ProtNLM"/>
    </source>
</evidence>
<dbReference type="EMBL" id="JARBJD010000021">
    <property type="protein sequence ID" value="KAK2960696.1"/>
    <property type="molecule type" value="Genomic_DNA"/>
</dbReference>